<evidence type="ECO:0000313" key="15">
    <source>
        <dbReference type="Proteomes" id="UP000433382"/>
    </source>
</evidence>
<protein>
    <submittedName>
        <fullName evidence="2">Conjugative transposon protein TraN</fullName>
    </submittedName>
    <submittedName>
        <fullName evidence="1">TraN-like conjugate transposon protein</fullName>
    </submittedName>
</protein>
<dbReference type="Proteomes" id="UP000285469">
    <property type="component" value="Unassembled WGS sequence"/>
</dbReference>
<evidence type="ECO:0000313" key="16">
    <source>
        <dbReference type="Proteomes" id="UP000437380"/>
    </source>
</evidence>
<dbReference type="AlphaFoldDB" id="A0A174IAP5"/>
<evidence type="ECO:0000313" key="19">
    <source>
        <dbReference type="Proteomes" id="UP000468344"/>
    </source>
</evidence>
<dbReference type="Proteomes" id="UP000433382">
    <property type="component" value="Unassembled WGS sequence"/>
</dbReference>
<gene>
    <name evidence="2" type="primary">traN</name>
    <name evidence="11" type="ORF">DWV70_20310</name>
    <name evidence="10" type="ORF">DXC16_21685</name>
    <name evidence="1" type="ORF">ERS852457_02855</name>
    <name evidence="9" type="ORF">FYJ30_16545</name>
    <name evidence="3" type="ORF">GAS29_21230</name>
    <name evidence="2" type="ORF">GAY01_20215</name>
    <name evidence="8" type="ORF">GAY17_12060</name>
    <name evidence="5" type="ORF">GAZ06_20140</name>
    <name evidence="4" type="ORF">GAZ09_21230</name>
    <name evidence="6" type="ORF">GAZ76_12470</name>
    <name evidence="7" type="ORF">GAZ92_10520</name>
</gene>
<evidence type="ECO:0000313" key="8">
    <source>
        <dbReference type="EMBL" id="KAB6699172.1"/>
    </source>
</evidence>
<dbReference type="NCBIfam" id="TIGR03780">
    <property type="entry name" value="Bac_Flav_CT_N"/>
    <property type="match status" value="1"/>
</dbReference>
<dbReference type="EMBL" id="QSTG01000057">
    <property type="protein sequence ID" value="RGM38545.1"/>
    <property type="molecule type" value="Genomic_DNA"/>
</dbReference>
<dbReference type="EMBL" id="QSAI01000052">
    <property type="protein sequence ID" value="RGW44243.1"/>
    <property type="molecule type" value="Genomic_DNA"/>
</dbReference>
<evidence type="ECO:0000313" key="10">
    <source>
        <dbReference type="EMBL" id="RGM38545.1"/>
    </source>
</evidence>
<evidence type="ECO:0000313" key="6">
    <source>
        <dbReference type="EMBL" id="KAB6659005.1"/>
    </source>
</evidence>
<dbReference type="Proteomes" id="UP000470952">
    <property type="component" value="Unassembled WGS sequence"/>
</dbReference>
<evidence type="ECO:0000313" key="9">
    <source>
        <dbReference type="EMBL" id="MSS49860.1"/>
    </source>
</evidence>
<reference evidence="15 16" key="3">
    <citation type="journal article" date="2019" name="Nat. Med.">
        <title>A library of human gut bacterial isolates paired with longitudinal multiomics data enables mechanistic microbiome research.</title>
        <authorList>
            <person name="Poyet M."/>
            <person name="Groussin M."/>
            <person name="Gibbons S.M."/>
            <person name="Avila-Pacheco J."/>
            <person name="Jiang X."/>
            <person name="Kearney S.M."/>
            <person name="Perrotta A.R."/>
            <person name="Berdy B."/>
            <person name="Zhao S."/>
            <person name="Lieberman T.D."/>
            <person name="Swanson P.K."/>
            <person name="Smith M."/>
            <person name="Roesemann S."/>
            <person name="Alexander J.E."/>
            <person name="Rich S.A."/>
            <person name="Livny J."/>
            <person name="Vlamakis H."/>
            <person name="Clish C."/>
            <person name="Bullock K."/>
            <person name="Deik A."/>
            <person name="Scott J."/>
            <person name="Pierce K.A."/>
            <person name="Xavier R.J."/>
            <person name="Alm E.J."/>
        </authorList>
    </citation>
    <scope>NUCLEOTIDE SEQUENCE [LARGE SCALE GENOMIC DNA]</scope>
    <source>
        <strain evidence="5 19">BIOML-A140</strain>
        <strain evidence="4 22">BIOML-A141</strain>
        <strain evidence="3 17">BIOML-A5</strain>
        <strain evidence="2 15">BIOML-A73</strain>
        <strain evidence="8 16">BIOML-A82</strain>
        <strain evidence="7 20">BIOML-A85</strain>
        <strain evidence="6 21">BIOML-A93</strain>
    </source>
</reference>
<dbReference type="Proteomes" id="UP000483142">
    <property type="component" value="Unassembled WGS sequence"/>
</dbReference>
<dbReference type="Proteomes" id="UP000437380">
    <property type="component" value="Unassembled WGS sequence"/>
</dbReference>
<dbReference type="GeneID" id="93449183"/>
<dbReference type="EMBL" id="WCZY01000013">
    <property type="protein sequence ID" value="KAB6693158.1"/>
    <property type="molecule type" value="Genomic_DNA"/>
</dbReference>
<proteinExistence type="predicted"/>
<evidence type="ECO:0000313" key="12">
    <source>
        <dbReference type="Proteomes" id="UP000095333"/>
    </source>
</evidence>
<dbReference type="Proteomes" id="UP000460950">
    <property type="component" value="Unassembled WGS sequence"/>
</dbReference>
<evidence type="ECO:0000313" key="21">
    <source>
        <dbReference type="Proteomes" id="UP000470952"/>
    </source>
</evidence>
<evidence type="ECO:0000313" key="4">
    <source>
        <dbReference type="EMBL" id="KAB6446334.1"/>
    </source>
</evidence>
<evidence type="ECO:0000313" key="7">
    <source>
        <dbReference type="EMBL" id="KAB6693158.1"/>
    </source>
</evidence>
<dbReference type="EMBL" id="CYZI01000019">
    <property type="protein sequence ID" value="CUO82145.1"/>
    <property type="molecule type" value="Genomic_DNA"/>
</dbReference>
<reference evidence="13 14" key="2">
    <citation type="submission" date="2018-08" db="EMBL/GenBank/DDBJ databases">
        <title>A genome reference for cultivated species of the human gut microbiota.</title>
        <authorList>
            <person name="Zou Y."/>
            <person name="Xue W."/>
            <person name="Luo G."/>
        </authorList>
    </citation>
    <scope>NUCLEOTIDE SEQUENCE [LARGE SCALE GENOMIC DNA]</scope>
    <source>
        <strain evidence="11 14">AF12-25</strain>
        <strain evidence="10 13">OM08-13BH</strain>
    </source>
</reference>
<dbReference type="EMBL" id="WCZM01000040">
    <property type="protein sequence ID" value="KAB3563684.1"/>
    <property type="molecule type" value="Genomic_DNA"/>
</dbReference>
<evidence type="ECO:0000313" key="17">
    <source>
        <dbReference type="Proteomes" id="UP000441522"/>
    </source>
</evidence>
<dbReference type="Pfam" id="PF13595">
    <property type="entry name" value="DUF4138"/>
    <property type="match status" value="2"/>
</dbReference>
<dbReference type="InterPro" id="IPR022298">
    <property type="entry name" value="Conjug_transposon_TraN"/>
</dbReference>
<name>A0A174IAP5_PHOVU</name>
<evidence type="ECO:0000313" key="20">
    <source>
        <dbReference type="Proteomes" id="UP000470777"/>
    </source>
</evidence>
<sequence>MRPNRIYITGILLLFAFLSGRAQQPRIDELECRNLKIGYEKTLHMIFPTPVKYLNMGDENIIGEVIQVCPSVIRLKSTVRDFKGETNLSVVTEDSRYYTYCISFDEGAQAVYKEGGTMPETAVLPVSDEKLTHVIYPEKIVYVDFGNTTVQVEKAENVNNIVALRAVSPFALQTNLTAITESGRFYTFDLRYAPGCERFSFIVDKQDTKKKQVAILEGRERNTRQKALLEKEISRRPKLLTNIRDEVAGMRFCVTNIFVDNDILLFRFGLHNRSQIGYTIDFIRFYIQDAKKRKKTAVQQLEQQPLFSFNRPEEVAALSSCDFTVALPKFTIPDKKVLIIEIQERNGGRHFYYKLKNKQLINAEILFPEIVGKP</sequence>
<accession>A0A174IAP5</accession>
<dbReference type="Proteomes" id="UP000441522">
    <property type="component" value="Unassembled WGS sequence"/>
</dbReference>
<evidence type="ECO:0000313" key="22">
    <source>
        <dbReference type="Proteomes" id="UP000483142"/>
    </source>
</evidence>
<dbReference type="EMBL" id="WDBY01000054">
    <property type="protein sequence ID" value="KAB6472233.1"/>
    <property type="molecule type" value="Genomic_DNA"/>
</dbReference>
<dbReference type="Proteomes" id="UP000470777">
    <property type="component" value="Unassembled WGS sequence"/>
</dbReference>
<organism evidence="1 12">
    <name type="scientific">Phocaeicola vulgatus</name>
    <name type="common">Bacteroides vulgatus</name>
    <dbReference type="NCBI Taxonomy" id="821"/>
    <lineage>
        <taxon>Bacteria</taxon>
        <taxon>Pseudomonadati</taxon>
        <taxon>Bacteroidota</taxon>
        <taxon>Bacteroidia</taxon>
        <taxon>Bacteroidales</taxon>
        <taxon>Bacteroidaceae</taxon>
        <taxon>Phocaeicola</taxon>
    </lineage>
</organism>
<dbReference type="EMBL" id="WCZV01000015">
    <property type="protein sequence ID" value="KAB6699172.1"/>
    <property type="molecule type" value="Genomic_DNA"/>
</dbReference>
<dbReference type="RefSeq" id="WP_008669849.1">
    <property type="nucleotide sequence ID" value="NZ_AP025235.1"/>
</dbReference>
<reference evidence="1 12" key="1">
    <citation type="submission" date="2015-09" db="EMBL/GenBank/DDBJ databases">
        <authorList>
            <consortium name="Pathogen Informatics"/>
        </authorList>
    </citation>
    <scope>NUCLEOTIDE SEQUENCE [LARGE SCALE GENOMIC DNA]</scope>
    <source>
        <strain evidence="1 12">2789STDY5834842</strain>
    </source>
</reference>
<dbReference type="EMBL" id="VULU01000037">
    <property type="protein sequence ID" value="MSS49860.1"/>
    <property type="molecule type" value="Genomic_DNA"/>
</dbReference>
<dbReference type="EMBL" id="WDAG01000013">
    <property type="protein sequence ID" value="KAB6659005.1"/>
    <property type="molecule type" value="Genomic_DNA"/>
</dbReference>
<evidence type="ECO:0000313" key="11">
    <source>
        <dbReference type="EMBL" id="RGW44243.1"/>
    </source>
</evidence>
<dbReference type="Proteomes" id="UP000261003">
    <property type="component" value="Unassembled WGS sequence"/>
</dbReference>
<dbReference type="Proteomes" id="UP000468344">
    <property type="component" value="Unassembled WGS sequence"/>
</dbReference>
<evidence type="ECO:0000313" key="14">
    <source>
        <dbReference type="Proteomes" id="UP000285469"/>
    </source>
</evidence>
<evidence type="ECO:0000313" key="13">
    <source>
        <dbReference type="Proteomes" id="UP000261003"/>
    </source>
</evidence>
<dbReference type="EMBL" id="WDBZ01000064">
    <property type="protein sequence ID" value="KAB6446334.1"/>
    <property type="molecule type" value="Genomic_DNA"/>
</dbReference>
<evidence type="ECO:0000313" key="1">
    <source>
        <dbReference type="EMBL" id="CUO82145.1"/>
    </source>
</evidence>
<evidence type="ECO:0000313" key="5">
    <source>
        <dbReference type="EMBL" id="KAB6472233.1"/>
    </source>
</evidence>
<dbReference type="Proteomes" id="UP000095333">
    <property type="component" value="Unassembled WGS sequence"/>
</dbReference>
<evidence type="ECO:0000313" key="2">
    <source>
        <dbReference type="EMBL" id="KAB3563684.1"/>
    </source>
</evidence>
<dbReference type="EMBL" id="WCWW01000082">
    <property type="protein sequence ID" value="KAB3851794.1"/>
    <property type="molecule type" value="Genomic_DNA"/>
</dbReference>
<reference evidence="9 18" key="4">
    <citation type="submission" date="2019-09" db="EMBL/GenBank/DDBJ databases">
        <title>In-depth cultivation of the pig gut microbiome towards novel bacterial diversity and tailored functional studies.</title>
        <authorList>
            <person name="Wylensek D."/>
            <person name="Hitch T.C.A."/>
            <person name="Clavel T."/>
        </authorList>
    </citation>
    <scope>NUCLEOTIDE SEQUENCE [LARGE SCALE GENOMIC DNA]</scope>
    <source>
        <strain evidence="9 18">WCA-389-WT-3C</strain>
    </source>
</reference>
<evidence type="ECO:0000313" key="3">
    <source>
        <dbReference type="EMBL" id="KAB3851794.1"/>
    </source>
</evidence>
<evidence type="ECO:0000313" key="18">
    <source>
        <dbReference type="Proteomes" id="UP000460950"/>
    </source>
</evidence>